<dbReference type="PaxDb" id="4081-Solyc05g052230.1.1"/>
<organism evidence="1">
    <name type="scientific">Solanum lycopersicum</name>
    <name type="common">Tomato</name>
    <name type="synonym">Lycopersicon esculentum</name>
    <dbReference type="NCBI Taxonomy" id="4081"/>
    <lineage>
        <taxon>Eukaryota</taxon>
        <taxon>Viridiplantae</taxon>
        <taxon>Streptophyta</taxon>
        <taxon>Embryophyta</taxon>
        <taxon>Tracheophyta</taxon>
        <taxon>Spermatophyta</taxon>
        <taxon>Magnoliopsida</taxon>
        <taxon>eudicotyledons</taxon>
        <taxon>Gunneridae</taxon>
        <taxon>Pentapetalae</taxon>
        <taxon>asterids</taxon>
        <taxon>lamiids</taxon>
        <taxon>Solanales</taxon>
        <taxon>Solanaceae</taxon>
        <taxon>Solanoideae</taxon>
        <taxon>Solaneae</taxon>
        <taxon>Solanum</taxon>
        <taxon>Solanum subgen. Lycopersicon</taxon>
    </lineage>
</organism>
<dbReference type="Gramene" id="Solyc05g052230.1.1">
    <property type="protein sequence ID" value="Solyc05g052230.1.1.1"/>
    <property type="gene ID" value="Solyc05g052230.1"/>
</dbReference>
<reference evidence="1" key="1">
    <citation type="journal article" date="2012" name="Nature">
        <title>The tomato genome sequence provides insights into fleshy fruit evolution.</title>
        <authorList>
            <consortium name="Tomato Genome Consortium"/>
        </authorList>
    </citation>
    <scope>NUCLEOTIDE SEQUENCE [LARGE SCALE GENOMIC DNA]</scope>
    <source>
        <strain evidence="1">cv. Heinz 1706</strain>
    </source>
</reference>
<evidence type="ECO:0000313" key="2">
    <source>
        <dbReference type="Proteomes" id="UP000004994"/>
    </source>
</evidence>
<reference evidence="1" key="2">
    <citation type="submission" date="2019-01" db="UniProtKB">
        <authorList>
            <consortium name="EnsemblPlants"/>
        </authorList>
    </citation>
    <scope>IDENTIFICATION</scope>
    <source>
        <strain evidence="1">cv. Heinz 1706</strain>
    </source>
</reference>
<dbReference type="Proteomes" id="UP000004994">
    <property type="component" value="Chromosome 5"/>
</dbReference>
<accession>A0A3Q7GNT9</accession>
<dbReference type="EnsemblPlants" id="Solyc05g052230.1.1">
    <property type="protein sequence ID" value="Solyc05g052230.1.1.1"/>
    <property type="gene ID" value="Solyc05g052230.1"/>
</dbReference>
<dbReference type="InParanoid" id="A0A3Q7GNT9"/>
<keyword evidence="2" id="KW-1185">Reference proteome</keyword>
<evidence type="ECO:0000313" key="1">
    <source>
        <dbReference type="EnsemblPlants" id="Solyc05g052230.1.1.1"/>
    </source>
</evidence>
<dbReference type="AlphaFoldDB" id="A0A3Q7GNT9"/>
<name>A0A3Q7GNT9_SOLLC</name>
<protein>
    <submittedName>
        <fullName evidence="1">Uncharacterized protein</fullName>
    </submittedName>
</protein>
<sequence length="64" mass="6925">MASLGVNPSMSLNKIGTIQRRSIVSMIQMKHVGVVCASSLSLSHSRPLDRVGKNDDRMILSMIG</sequence>
<proteinExistence type="predicted"/>